<dbReference type="Gene3D" id="3.40.50.300">
    <property type="entry name" value="P-loop containing nucleotide triphosphate hydrolases"/>
    <property type="match status" value="1"/>
</dbReference>
<feature type="non-terminal residue" evidence="2">
    <location>
        <position position="1436"/>
    </location>
</feature>
<evidence type="ECO:0000313" key="2">
    <source>
        <dbReference type="EMBL" id="KAG5189672.1"/>
    </source>
</evidence>
<reference evidence="2" key="1">
    <citation type="submission" date="2021-02" db="EMBL/GenBank/DDBJ databases">
        <title>First Annotated Genome of the Yellow-green Alga Tribonema minus.</title>
        <authorList>
            <person name="Mahan K.M."/>
        </authorList>
    </citation>
    <scope>NUCLEOTIDE SEQUENCE</scope>
    <source>
        <strain evidence="2">UTEX B ZZ1240</strain>
    </source>
</reference>
<dbReference type="OrthoDB" id="185150at2759"/>
<proteinExistence type="predicted"/>
<feature type="compositionally biased region" description="Polar residues" evidence="1">
    <location>
        <begin position="1411"/>
        <end position="1424"/>
    </location>
</feature>
<dbReference type="EMBL" id="JAFCMP010000046">
    <property type="protein sequence ID" value="KAG5189672.1"/>
    <property type="molecule type" value="Genomic_DNA"/>
</dbReference>
<comment type="caution">
    <text evidence="2">The sequence shown here is derived from an EMBL/GenBank/DDBJ whole genome shotgun (WGS) entry which is preliminary data.</text>
</comment>
<organism evidence="2 3">
    <name type="scientific">Tribonema minus</name>
    <dbReference type="NCBI Taxonomy" id="303371"/>
    <lineage>
        <taxon>Eukaryota</taxon>
        <taxon>Sar</taxon>
        <taxon>Stramenopiles</taxon>
        <taxon>Ochrophyta</taxon>
        <taxon>PX clade</taxon>
        <taxon>Xanthophyceae</taxon>
        <taxon>Tribonematales</taxon>
        <taxon>Tribonemataceae</taxon>
        <taxon>Tribonema</taxon>
    </lineage>
</organism>
<gene>
    <name evidence="2" type="ORF">JKP88DRAFT_301020</name>
</gene>
<dbReference type="Proteomes" id="UP000664859">
    <property type="component" value="Unassembled WGS sequence"/>
</dbReference>
<protein>
    <submittedName>
        <fullName evidence="2">Uncharacterized protein</fullName>
    </submittedName>
</protein>
<evidence type="ECO:0000313" key="3">
    <source>
        <dbReference type="Proteomes" id="UP000664859"/>
    </source>
</evidence>
<dbReference type="SUPFAM" id="SSF52540">
    <property type="entry name" value="P-loop containing nucleoside triphosphate hydrolases"/>
    <property type="match status" value="1"/>
</dbReference>
<evidence type="ECO:0000256" key="1">
    <source>
        <dbReference type="SAM" id="MobiDB-lite"/>
    </source>
</evidence>
<dbReference type="InterPro" id="IPR027417">
    <property type="entry name" value="P-loop_NTPase"/>
</dbReference>
<keyword evidence="3" id="KW-1185">Reference proteome</keyword>
<accession>A0A836CKK2</accession>
<name>A0A836CKK2_9STRA</name>
<feature type="region of interest" description="Disordered" evidence="1">
    <location>
        <begin position="1408"/>
        <end position="1436"/>
    </location>
</feature>
<sequence length="1436" mass="159814">RYTAHNGRCYRAQSHFETGFRVRWVEGLGSWAVKKAGTCWFNSAPPGGDPYLPDFLSWARSLLESGRVHPDDEAAWRFAFVDVEGGGRGKYVISAADSTWRTMVSWVPAHLAVPPSLQQADGTKVVRLWQLPLRAGGSGDLRPWFEPADAAAANSADDGVYRQLSVASFGQLRPQYEPVTAFAKKWKALLPESCLAILIADAWRTRQLQLFLRRSHCHRFGFRDVDPETHEFIPSAPPGRPAGSARAVSARNALDGENYFRNLYSLLLGTDVSRQTFQRWLRRAEAPPALSVQQMTNWLSLTQAQVVLWEHRGNGACVFGAAADIANKSFLRPRALHIGVREGHAYRLLIDGPWTDRFDQLTATDPGSHVLDTIGSALHQLRSRQQFVQECEEQRLPVEDTVWFWAGEDGLRYLAIELHHRGFSGEARLSTFSTWTLLKFPQLRIVIKSWWTGSLCGLHPESITGAQAYQLSCAFENALSKLRKQMQHFKVISQYSPSLLRVLESHWRGPIVGAEDSQGVQYTAHDIQVDINSAHLAAMLAMHEIPVFGYFDDVQVYNGHSIKPENMYIVEMASKKDKGEEPGHCMDAFLNADITPVLGCNYLKYLQVVGAQAVRHRITHFIRPSRVVKRCHVPAVLQAFLDSDPSSSCNGSDAEDDLWTEDLQRKFKKSVIVTASGQVQQRYADSISAVIVSGRAEAQSISETRVVPVPAEMEALMWEFREGGAVRGQLCKSDAHICMDWRRFWYKDGFYALALFILEHVRLHVLEMRNALSECGCHSFAYKCDAVFAKRPQYFQEQEARSRFPHVFGCDADAQVRVPGTCKFEAAHRESGERTFGPMRLKCSLQALPVELRSIPVPEQSAVQVRPLWRGLRSTFTSLDAAEAAWREMSMTAKQERWAEICAAESPDALAGALKDMLSNSTAPLSMAVTAMHAGCGKSYCVLHAAKQLFKSVLILTPTNSLRTAYTTQELPKGWVVRTYDRQMGFFVGEGMQLQKANGALTMPRIDAVTLEEAAYVSVRTLSMVRAAAAHVGAHVIATYDVHQLEPVQESTSTGYSVTVENIESRVALMQRLFPVSLHIFARKRDGTAHEQVEMDDHLLYVLAAASGAEARKRVLERFGTRQSAAAAQEDDAPQRSHHRFHVTYTRECARHWAFQELRQRPAPCSEVSNRELLHVHSSADEMLVVGALVVAGKYHKFSGEGGGIVHKNHLYVVTQAGTETVTVSSHFDGGESLPGVEVPLYLAELLFDPPGSSTVHSVQGRTVEGALYVHEVGHPRVNKQWLYTAVSRGCGPSNVHALSDRHYPSRFEMSNGALGMWALRKAQAHVWWDKTVGNEGYSTAEELAAVLLQGATRDGACCACCHQQFVCSVSSEHQPTLNRMCNALGHEITNVEVICLRCNRERGSWAPRTAVTSQRPQEQQQTGVKGKEASAAAVH</sequence>